<dbReference type="EMBL" id="JAGGLB010000041">
    <property type="protein sequence ID" value="MBP1995961.1"/>
    <property type="molecule type" value="Genomic_DNA"/>
</dbReference>
<proteinExistence type="predicted"/>
<organism evidence="1 2">
    <name type="scientific">Paenibacillus eucommiae</name>
    <dbReference type="NCBI Taxonomy" id="1355755"/>
    <lineage>
        <taxon>Bacteria</taxon>
        <taxon>Bacillati</taxon>
        <taxon>Bacillota</taxon>
        <taxon>Bacilli</taxon>
        <taxon>Bacillales</taxon>
        <taxon>Paenibacillaceae</taxon>
        <taxon>Paenibacillus</taxon>
    </lineage>
</organism>
<name>A0ABS4J7Y1_9BACL</name>
<protein>
    <submittedName>
        <fullName evidence="1">Uncharacterized protein</fullName>
    </submittedName>
</protein>
<gene>
    <name evidence="1" type="ORF">J2Z66_007603</name>
</gene>
<evidence type="ECO:0000313" key="2">
    <source>
        <dbReference type="Proteomes" id="UP001519287"/>
    </source>
</evidence>
<reference evidence="1 2" key="1">
    <citation type="submission" date="2021-03" db="EMBL/GenBank/DDBJ databases">
        <title>Genomic Encyclopedia of Type Strains, Phase IV (KMG-IV): sequencing the most valuable type-strain genomes for metagenomic binning, comparative biology and taxonomic classification.</title>
        <authorList>
            <person name="Goeker M."/>
        </authorList>
    </citation>
    <scope>NUCLEOTIDE SEQUENCE [LARGE SCALE GENOMIC DNA]</scope>
    <source>
        <strain evidence="1 2">DSM 26048</strain>
    </source>
</reference>
<comment type="caution">
    <text evidence="1">The sequence shown here is derived from an EMBL/GenBank/DDBJ whole genome shotgun (WGS) entry which is preliminary data.</text>
</comment>
<sequence length="76" mass="8457">MSNSCSNGTRKSIEIEATTNRVDVYTVSLESISQFVTRTLPVIERKEVKCWLSQSGGTTHAEPSKYSGIHLVPWLT</sequence>
<dbReference type="RefSeq" id="WP_209977964.1">
    <property type="nucleotide sequence ID" value="NZ_JAGGLB010000041.1"/>
</dbReference>
<keyword evidence="2" id="KW-1185">Reference proteome</keyword>
<accession>A0ABS4J7Y1</accession>
<dbReference type="Proteomes" id="UP001519287">
    <property type="component" value="Unassembled WGS sequence"/>
</dbReference>
<evidence type="ECO:0000313" key="1">
    <source>
        <dbReference type="EMBL" id="MBP1995961.1"/>
    </source>
</evidence>